<dbReference type="AlphaFoldDB" id="A0A016VT88"/>
<organism evidence="1 2">
    <name type="scientific">Ancylostoma ceylanicum</name>
    <dbReference type="NCBI Taxonomy" id="53326"/>
    <lineage>
        <taxon>Eukaryota</taxon>
        <taxon>Metazoa</taxon>
        <taxon>Ecdysozoa</taxon>
        <taxon>Nematoda</taxon>
        <taxon>Chromadorea</taxon>
        <taxon>Rhabditida</taxon>
        <taxon>Rhabditina</taxon>
        <taxon>Rhabditomorpha</taxon>
        <taxon>Strongyloidea</taxon>
        <taxon>Ancylostomatidae</taxon>
        <taxon>Ancylostomatinae</taxon>
        <taxon>Ancylostoma</taxon>
    </lineage>
</organism>
<dbReference type="OrthoDB" id="5814016at2759"/>
<protein>
    <recommendedName>
        <fullName evidence="3">DUF19 domain-containing protein</fullName>
    </recommendedName>
</protein>
<keyword evidence="2" id="KW-1185">Reference proteome</keyword>
<dbReference type="PANTHER" id="PTHR37431">
    <property type="entry name" value="PROTEIN CBG06927"/>
    <property type="match status" value="1"/>
</dbReference>
<dbReference type="Proteomes" id="UP000024635">
    <property type="component" value="Unassembled WGS sequence"/>
</dbReference>
<reference evidence="2" key="1">
    <citation type="journal article" date="2015" name="Nat. Genet.">
        <title>The genome and transcriptome of the zoonotic hookworm Ancylostoma ceylanicum identify infection-specific gene families.</title>
        <authorList>
            <person name="Schwarz E.M."/>
            <person name="Hu Y."/>
            <person name="Antoshechkin I."/>
            <person name="Miller M.M."/>
            <person name="Sternberg P.W."/>
            <person name="Aroian R.V."/>
        </authorList>
    </citation>
    <scope>NUCLEOTIDE SEQUENCE</scope>
    <source>
        <strain evidence="2">HY135</strain>
    </source>
</reference>
<accession>A0A016VT88</accession>
<gene>
    <name evidence="1" type="primary">Acey_s0005.g2363</name>
    <name evidence="1" type="synonym">Acey-Y41G9A.2</name>
    <name evidence="1" type="ORF">Y032_0005g2363</name>
</gene>
<proteinExistence type="predicted"/>
<evidence type="ECO:0008006" key="3">
    <source>
        <dbReference type="Google" id="ProtNLM"/>
    </source>
</evidence>
<sequence length="199" mass="21994">MNNQLSTSVFGSVCDISAEKKISSCAAELTEMGVFSSSSKTMKFSEMRHKSRDYFAEMCRAYNRFNNCLGGTFIKQACYPSEPLKSRYAVVDAALDYVCGEGYESMLQNWDCYLSVASSEDISQCEESFLRLSSRTEEMYNDYSTGAGACLSADGEVRKAPGHQSTEGGWVHPDPAVDMASGYWSADAEVRKSRHTGTR</sequence>
<dbReference type="EMBL" id="JARK01001341">
    <property type="protein sequence ID" value="EYC29968.1"/>
    <property type="molecule type" value="Genomic_DNA"/>
</dbReference>
<evidence type="ECO:0000313" key="2">
    <source>
        <dbReference type="Proteomes" id="UP000024635"/>
    </source>
</evidence>
<dbReference type="PANTHER" id="PTHR37431:SF1">
    <property type="entry name" value="DUF725 DOMAIN-CONTAINING PROTEIN"/>
    <property type="match status" value="1"/>
</dbReference>
<comment type="caution">
    <text evidence="1">The sequence shown here is derived from an EMBL/GenBank/DDBJ whole genome shotgun (WGS) entry which is preliminary data.</text>
</comment>
<evidence type="ECO:0000313" key="1">
    <source>
        <dbReference type="EMBL" id="EYC29968.1"/>
    </source>
</evidence>
<name>A0A016VT88_9BILA</name>